<name>A0AAU9K9D7_9CILI</name>
<gene>
    <name evidence="2" type="ORF">BSTOLATCC_MIC59616</name>
</gene>
<comment type="caution">
    <text evidence="2">The sequence shown here is derived from an EMBL/GenBank/DDBJ whole genome shotgun (WGS) entry which is preliminary data.</text>
</comment>
<dbReference type="EMBL" id="CAJZBQ010000057">
    <property type="protein sequence ID" value="CAG9333803.1"/>
    <property type="molecule type" value="Genomic_DNA"/>
</dbReference>
<proteinExistence type="predicted"/>
<reference evidence="2" key="1">
    <citation type="submission" date="2021-09" db="EMBL/GenBank/DDBJ databases">
        <authorList>
            <consortium name="AG Swart"/>
            <person name="Singh M."/>
            <person name="Singh A."/>
            <person name="Seah K."/>
            <person name="Emmerich C."/>
        </authorList>
    </citation>
    <scope>NUCLEOTIDE SEQUENCE</scope>
    <source>
        <strain evidence="2">ATCC30299</strain>
    </source>
</reference>
<dbReference type="Proteomes" id="UP001162131">
    <property type="component" value="Unassembled WGS sequence"/>
</dbReference>
<dbReference type="InterPro" id="IPR036915">
    <property type="entry name" value="Cyclin-like_sf"/>
</dbReference>
<feature type="domain" description="Cyclin N-terminal" evidence="1">
    <location>
        <begin position="77"/>
        <end position="175"/>
    </location>
</feature>
<evidence type="ECO:0000313" key="2">
    <source>
        <dbReference type="EMBL" id="CAG9333803.1"/>
    </source>
</evidence>
<dbReference type="InterPro" id="IPR006671">
    <property type="entry name" value="Cyclin_N"/>
</dbReference>
<dbReference type="Pfam" id="PF00134">
    <property type="entry name" value="Cyclin_N"/>
    <property type="match status" value="1"/>
</dbReference>
<organism evidence="2 3">
    <name type="scientific">Blepharisma stoltei</name>
    <dbReference type="NCBI Taxonomy" id="1481888"/>
    <lineage>
        <taxon>Eukaryota</taxon>
        <taxon>Sar</taxon>
        <taxon>Alveolata</taxon>
        <taxon>Ciliophora</taxon>
        <taxon>Postciliodesmatophora</taxon>
        <taxon>Heterotrichea</taxon>
        <taxon>Heterotrichida</taxon>
        <taxon>Blepharismidae</taxon>
        <taxon>Blepharisma</taxon>
    </lineage>
</organism>
<protein>
    <recommendedName>
        <fullName evidence="1">Cyclin N-terminal domain-containing protein</fullName>
    </recommendedName>
</protein>
<evidence type="ECO:0000259" key="1">
    <source>
        <dbReference type="Pfam" id="PF00134"/>
    </source>
</evidence>
<dbReference type="SUPFAM" id="SSF47954">
    <property type="entry name" value="Cyclin-like"/>
    <property type="match status" value="1"/>
</dbReference>
<evidence type="ECO:0000313" key="3">
    <source>
        <dbReference type="Proteomes" id="UP001162131"/>
    </source>
</evidence>
<keyword evidence="3" id="KW-1185">Reference proteome</keyword>
<dbReference type="Gene3D" id="1.10.472.10">
    <property type="entry name" value="Cyclin-like"/>
    <property type="match status" value="1"/>
</dbReference>
<sequence>MQPVSFISSYQKLQGHSMIAPTTADLLSSLSKAIYLEIKEFSQNFNKMIDTYPIAATEYFSAQDIPRQYQDTNEELLTNQEEISEFLQLIDKRFKFSPEVTILTLAYIKKLSISSKIPITNNNWKNISLVSVLISQRVSDNPLISASCIASLFPNFTLESIKFMETEYLNLIHYDYNIDQNDYINHMGHLQDISKSYQWISWRLDNEKLENIIERMSWLSQGMANFDNGIVRSKRITAINLNEIEF</sequence>
<accession>A0AAU9K9D7</accession>
<dbReference type="AlphaFoldDB" id="A0AAU9K9D7"/>